<evidence type="ECO:0000313" key="1">
    <source>
        <dbReference type="EMBL" id="OWM35513.1"/>
    </source>
</evidence>
<gene>
    <name evidence="1" type="ORF">AY602_01705</name>
</gene>
<reference evidence="2" key="1">
    <citation type="submission" date="2016-02" db="EMBL/GenBank/DDBJ databases">
        <title>Genomic analyses of a collection of pathogenic Corynebacterium diphtheriae.</title>
        <authorList>
            <person name="Sangal V."/>
            <person name="Titov L."/>
        </authorList>
    </citation>
    <scope>NUCLEOTIDE SEQUENCE [LARGE SCALE GENOMIC DNA]</scope>
    <source>
        <strain evidence="2">1438</strain>
    </source>
</reference>
<dbReference type="EMBL" id="LSZF01000018">
    <property type="protein sequence ID" value="OWM35513.1"/>
    <property type="molecule type" value="Genomic_DNA"/>
</dbReference>
<proteinExistence type="predicted"/>
<evidence type="ECO:0000313" key="2">
    <source>
        <dbReference type="Proteomes" id="UP000197692"/>
    </source>
</evidence>
<comment type="caution">
    <text evidence="1">The sequence shown here is derived from an EMBL/GenBank/DDBJ whole genome shotgun (WGS) entry which is preliminary data.</text>
</comment>
<protein>
    <submittedName>
        <fullName evidence="1">Uncharacterized protein</fullName>
    </submittedName>
</protein>
<dbReference type="AlphaFoldDB" id="A0A854NM27"/>
<sequence length="59" mass="6748">MQTPRFAYTNKIQPSPPKRAIIADDYPFMNATTITKKAINRHFARKDSPTDTPINGKDR</sequence>
<name>A0A854NM27_CORDP</name>
<organism evidence="1 2">
    <name type="scientific">Corynebacterium diphtheriae bv. mitis</name>
    <dbReference type="NCBI Taxonomy" id="1806053"/>
    <lineage>
        <taxon>Bacteria</taxon>
        <taxon>Bacillati</taxon>
        <taxon>Actinomycetota</taxon>
        <taxon>Actinomycetes</taxon>
        <taxon>Mycobacteriales</taxon>
        <taxon>Corynebacteriaceae</taxon>
        <taxon>Corynebacterium</taxon>
    </lineage>
</organism>
<dbReference type="Proteomes" id="UP000197692">
    <property type="component" value="Unassembled WGS sequence"/>
</dbReference>
<accession>A0A854NM27</accession>